<gene>
    <name evidence="1" type="ORF">PCO31010_03121</name>
</gene>
<organism evidence="1 2">
    <name type="scientific">Pandoraea commovens</name>
    <dbReference type="NCBI Taxonomy" id="2508289"/>
    <lineage>
        <taxon>Bacteria</taxon>
        <taxon>Pseudomonadati</taxon>
        <taxon>Pseudomonadota</taxon>
        <taxon>Betaproteobacteria</taxon>
        <taxon>Burkholderiales</taxon>
        <taxon>Burkholderiaceae</taxon>
        <taxon>Pandoraea</taxon>
    </lineage>
</organism>
<name>A0A5E4W8M8_9BURK</name>
<dbReference type="OrthoDB" id="5622027at2"/>
<dbReference type="AlphaFoldDB" id="A0A5E4W8M8"/>
<protein>
    <submittedName>
        <fullName evidence="1">Uncharacterized protein</fullName>
    </submittedName>
</protein>
<dbReference type="RefSeq" id="WP_150665029.1">
    <property type="nucleotide sequence ID" value="NZ_CABPSA010000005.1"/>
</dbReference>
<proteinExistence type="predicted"/>
<dbReference type="InterPro" id="IPR009510">
    <property type="entry name" value="T3SS_K"/>
</dbReference>
<dbReference type="Proteomes" id="UP000343335">
    <property type="component" value="Unassembled WGS sequence"/>
</dbReference>
<evidence type="ECO:0000313" key="2">
    <source>
        <dbReference type="Proteomes" id="UP000343335"/>
    </source>
</evidence>
<evidence type="ECO:0000313" key="1">
    <source>
        <dbReference type="EMBL" id="VVE20229.1"/>
    </source>
</evidence>
<sequence>MVKINAEVKPGDQEIALGWYFNTLPSRYLHASWRRRFLDAPWCDVVFDSPYGHGALSLSVLRKIGMETCFWTDWNRPETTIALQTRSSDLIELSRWIGQILLSRHVRRSIDYESRCQWQAALGEEKFLSLHAQAPLLTHERLETLIDSAPITPANFNAVALATGTDLLINAIARLPAPLGKRLLLKLPCPDSSAGGPLRHTPPEIEIWPWILRMWHRLPMQASA</sequence>
<reference evidence="1 2" key="1">
    <citation type="submission" date="2019-08" db="EMBL/GenBank/DDBJ databases">
        <authorList>
            <person name="Peeters C."/>
        </authorList>
    </citation>
    <scope>NUCLEOTIDE SEQUENCE [LARGE SCALE GENOMIC DNA]</scope>
    <source>
        <strain evidence="1 2">LMG 31010</strain>
    </source>
</reference>
<dbReference type="Pfam" id="PF06578">
    <property type="entry name" value="YscK"/>
    <property type="match status" value="1"/>
</dbReference>
<dbReference type="EMBL" id="CABPSA010000005">
    <property type="protein sequence ID" value="VVE20229.1"/>
    <property type="molecule type" value="Genomic_DNA"/>
</dbReference>
<accession>A0A5E4W8M8</accession>